<accession>A0A3G9JDL0</accession>
<evidence type="ECO:0000259" key="2">
    <source>
        <dbReference type="Pfam" id="PF25087"/>
    </source>
</evidence>
<name>A0A3G9JDL0_9BACL</name>
<dbReference type="KEGG" id="pbk:Back11_24340"/>
<dbReference type="Gene3D" id="2.160.10.10">
    <property type="entry name" value="Hexapeptide repeat proteins"/>
    <property type="match status" value="1"/>
</dbReference>
<dbReference type="AlphaFoldDB" id="A0A3G9JDL0"/>
<dbReference type="Gene3D" id="3.90.550.10">
    <property type="entry name" value="Spore Coat Polysaccharide Biosynthesis Protein SpsA, Chain A"/>
    <property type="match status" value="1"/>
</dbReference>
<proteinExistence type="predicted"/>
<dbReference type="Pfam" id="PF25087">
    <property type="entry name" value="GMPPB_C"/>
    <property type="match status" value="1"/>
</dbReference>
<dbReference type="InterPro" id="IPR056729">
    <property type="entry name" value="GMPPB_C"/>
</dbReference>
<dbReference type="CDD" id="cd04189">
    <property type="entry name" value="G1P_TT_long"/>
    <property type="match status" value="1"/>
</dbReference>
<dbReference type="GO" id="GO:0016740">
    <property type="term" value="F:transferase activity"/>
    <property type="evidence" value="ECO:0007669"/>
    <property type="project" value="UniProtKB-KW"/>
</dbReference>
<dbReference type="InterPro" id="IPR029044">
    <property type="entry name" value="Nucleotide-diphossugar_trans"/>
</dbReference>
<dbReference type="Proteomes" id="UP000275368">
    <property type="component" value="Chromosome"/>
</dbReference>
<keyword evidence="4" id="KW-1185">Reference proteome</keyword>
<keyword evidence="3" id="KW-0808">Transferase</keyword>
<evidence type="ECO:0000259" key="1">
    <source>
        <dbReference type="Pfam" id="PF00483"/>
    </source>
</evidence>
<gene>
    <name evidence="3" type="ORF">Back11_24340</name>
</gene>
<feature type="domain" description="Nucleotidyl transferase" evidence="1">
    <location>
        <begin position="2"/>
        <end position="233"/>
    </location>
</feature>
<organism evidence="3 4">
    <name type="scientific">Paenibacillus baekrokdamisoli</name>
    <dbReference type="NCBI Taxonomy" id="1712516"/>
    <lineage>
        <taxon>Bacteria</taxon>
        <taxon>Bacillati</taxon>
        <taxon>Bacillota</taxon>
        <taxon>Bacilli</taxon>
        <taxon>Bacillales</taxon>
        <taxon>Paenibacillaceae</taxon>
        <taxon>Paenibacillus</taxon>
    </lineage>
</organism>
<reference evidence="3 4" key="1">
    <citation type="submission" date="2018-11" db="EMBL/GenBank/DDBJ databases">
        <title>Complete genome sequence of Paenibacillus baekrokdamisoli strain KCTC 33723.</title>
        <authorList>
            <person name="Kang S.W."/>
            <person name="Lee K.C."/>
            <person name="Kim K.K."/>
            <person name="Kim J.S."/>
            <person name="Kim D.S."/>
            <person name="Ko S.H."/>
            <person name="Yang S.H."/>
            <person name="Lee J.S."/>
        </authorList>
    </citation>
    <scope>NUCLEOTIDE SEQUENCE [LARGE SCALE GENOMIC DNA]</scope>
    <source>
        <strain evidence="3 4">KCTC 33723</strain>
    </source>
</reference>
<sequence>MKGLILCAGKGTRLQPFSNHKPKVLLPVANKPIIYTCIEKLIELDIYEIGIVIRPDHAAMFMEEVGAGERWGVRITYIYQNVSLGIADAVRHAETYLNNESFLLLLGDNLIMQSLEGLSHAILQENHEAAILLGIVSNPRDFGIAEVQEDRIIGLEEKPAVPKSNLAVLGAYAFKPDIFKAIHSISPSARGEYEITDAIQWMINSGYSVACQKTEKHYSDVGTMERWLEANQWMLQLMDDAGLLHIHERYKGSTIIPPVLIDPSTEIIDCIIGPYVTIGPDAKLVKCTIENSILLEGVQLTNRVGTMMSHSIISTQSVYNPYTRGSNG</sequence>
<evidence type="ECO:0000313" key="4">
    <source>
        <dbReference type="Proteomes" id="UP000275368"/>
    </source>
</evidence>
<dbReference type="OrthoDB" id="9803871at2"/>
<evidence type="ECO:0000313" key="3">
    <source>
        <dbReference type="EMBL" id="BBH21089.1"/>
    </source>
</evidence>
<dbReference type="RefSeq" id="WP_125657021.1">
    <property type="nucleotide sequence ID" value="NZ_AP019308.1"/>
</dbReference>
<dbReference type="InterPro" id="IPR005835">
    <property type="entry name" value="NTP_transferase_dom"/>
</dbReference>
<dbReference type="PANTHER" id="PTHR42883:SF2">
    <property type="entry name" value="THYMIDYLYLTRANSFERASE"/>
    <property type="match status" value="1"/>
</dbReference>
<feature type="domain" description="Mannose-1-phosphate guanyltransferase C-terminal" evidence="2">
    <location>
        <begin position="255"/>
        <end position="322"/>
    </location>
</feature>
<dbReference type="SUPFAM" id="SSF53448">
    <property type="entry name" value="Nucleotide-diphospho-sugar transferases"/>
    <property type="match status" value="1"/>
</dbReference>
<dbReference type="InterPro" id="IPR005908">
    <property type="entry name" value="G1P_thy_trans_l"/>
</dbReference>
<dbReference type="Pfam" id="PF00483">
    <property type="entry name" value="NTP_transferase"/>
    <property type="match status" value="1"/>
</dbReference>
<protein>
    <submittedName>
        <fullName evidence="3">Glucose-1-phosphate thymidylyltransferase</fullName>
    </submittedName>
</protein>
<dbReference type="PANTHER" id="PTHR42883">
    <property type="entry name" value="GLUCOSE-1-PHOSPHATE THYMIDYLTRANSFERASE"/>
    <property type="match status" value="1"/>
</dbReference>
<dbReference type="EMBL" id="AP019308">
    <property type="protein sequence ID" value="BBH21089.1"/>
    <property type="molecule type" value="Genomic_DNA"/>
</dbReference>